<dbReference type="EMBL" id="UZAH01001898">
    <property type="protein sequence ID" value="VDO20336.1"/>
    <property type="molecule type" value="Genomic_DNA"/>
</dbReference>
<dbReference type="Gene3D" id="2.40.70.10">
    <property type="entry name" value="Acid Proteases"/>
    <property type="match status" value="1"/>
</dbReference>
<sequence length="342" mass="39233">MASPTARATARTLELPPVPTPSFGGNIWEWEQFWEIFNTNVHSQEIPEMIKKDNYSRAIQFLLNKYNNEEALINNLVEKLDGCTLRGQTVGEQRHLLEELQVIVAQLTEKGEEVNSAWIIKKVLTKFPDEVKRKVIAKKQQLPLSTAFTMEHIFKYVDEILSTEEAFLIRNLLLQSFLTHPCVPIGELTAMDHETKSFVKIQVLLDTGAEMSFIDEALAQRLHLPVLDEREIQFHTFGSQDTRKSKGRKVYMEVWDADGTPYSLQLLTHDVLTHPLVTPSLPTGDIEFIKSLNLPIKWKHENKRVKPSILLGCDHLWSFVRSDEPSITLPSGIMSFQQDWDT</sequence>
<reference evidence="4 5" key="1">
    <citation type="submission" date="2018-11" db="EMBL/GenBank/DDBJ databases">
        <authorList>
            <consortium name="Pathogen Informatics"/>
        </authorList>
    </citation>
    <scope>NUCLEOTIDE SEQUENCE [LARGE SCALE GENOMIC DNA]</scope>
</reference>
<evidence type="ECO:0000313" key="6">
    <source>
        <dbReference type="WBParaSite" id="HPBE_0000162501-mRNA-1"/>
    </source>
</evidence>
<dbReference type="GO" id="GO:0006508">
    <property type="term" value="P:proteolysis"/>
    <property type="evidence" value="ECO:0007669"/>
    <property type="project" value="InterPro"/>
</dbReference>
<keyword evidence="5" id="KW-1185">Reference proteome</keyword>
<dbReference type="AlphaFoldDB" id="A0A183F633"/>
<dbReference type="OrthoDB" id="5864015at2759"/>
<dbReference type="InterPro" id="IPR005312">
    <property type="entry name" value="DUF1759"/>
</dbReference>
<dbReference type="CDD" id="cd00303">
    <property type="entry name" value="retropepsin_like"/>
    <property type="match status" value="1"/>
</dbReference>
<dbReference type="InterPro" id="IPR001995">
    <property type="entry name" value="Peptidase_A2_cat"/>
</dbReference>
<protein>
    <submittedName>
        <fullName evidence="6">Peptidase A2 domain-containing protein</fullName>
    </submittedName>
</protein>
<evidence type="ECO:0000256" key="1">
    <source>
        <dbReference type="ARBA" id="ARBA00022801"/>
    </source>
</evidence>
<dbReference type="InterPro" id="IPR001969">
    <property type="entry name" value="Aspartic_peptidase_AS"/>
</dbReference>
<gene>
    <name evidence="4" type="ORF">HPBE_LOCUS1626</name>
</gene>
<keyword evidence="1" id="KW-0378">Hydrolase</keyword>
<evidence type="ECO:0000256" key="2">
    <source>
        <dbReference type="SAM" id="Coils"/>
    </source>
</evidence>
<dbReference type="WBParaSite" id="HPBE_0000162501-mRNA-1">
    <property type="protein sequence ID" value="HPBE_0000162501-mRNA-1"/>
    <property type="gene ID" value="HPBE_0000162501"/>
</dbReference>
<feature type="coiled-coil region" evidence="2">
    <location>
        <begin position="52"/>
        <end position="79"/>
    </location>
</feature>
<proteinExistence type="predicted"/>
<dbReference type="GO" id="GO:0004190">
    <property type="term" value="F:aspartic-type endopeptidase activity"/>
    <property type="evidence" value="ECO:0007669"/>
    <property type="project" value="InterPro"/>
</dbReference>
<dbReference type="InterPro" id="IPR021109">
    <property type="entry name" value="Peptidase_aspartic_dom_sf"/>
</dbReference>
<name>A0A183F633_HELPZ</name>
<evidence type="ECO:0000259" key="3">
    <source>
        <dbReference type="PROSITE" id="PS50175"/>
    </source>
</evidence>
<dbReference type="PROSITE" id="PS50175">
    <property type="entry name" value="ASP_PROT_RETROV"/>
    <property type="match status" value="1"/>
</dbReference>
<feature type="domain" description="Peptidase A2" evidence="3">
    <location>
        <begin position="201"/>
        <end position="216"/>
    </location>
</feature>
<reference evidence="6" key="2">
    <citation type="submission" date="2019-09" db="UniProtKB">
        <authorList>
            <consortium name="WormBaseParasite"/>
        </authorList>
    </citation>
    <scope>IDENTIFICATION</scope>
</reference>
<organism evidence="5 6">
    <name type="scientific">Heligmosomoides polygyrus</name>
    <name type="common">Parasitic roundworm</name>
    <dbReference type="NCBI Taxonomy" id="6339"/>
    <lineage>
        <taxon>Eukaryota</taxon>
        <taxon>Metazoa</taxon>
        <taxon>Ecdysozoa</taxon>
        <taxon>Nematoda</taxon>
        <taxon>Chromadorea</taxon>
        <taxon>Rhabditida</taxon>
        <taxon>Rhabditina</taxon>
        <taxon>Rhabditomorpha</taxon>
        <taxon>Strongyloidea</taxon>
        <taxon>Heligmosomidae</taxon>
        <taxon>Heligmosomoides</taxon>
    </lineage>
</organism>
<evidence type="ECO:0000313" key="4">
    <source>
        <dbReference type="EMBL" id="VDO20336.1"/>
    </source>
</evidence>
<dbReference type="Pfam" id="PF13650">
    <property type="entry name" value="Asp_protease_2"/>
    <property type="match status" value="1"/>
</dbReference>
<dbReference type="Pfam" id="PF03564">
    <property type="entry name" value="DUF1759"/>
    <property type="match status" value="1"/>
</dbReference>
<dbReference type="PROSITE" id="PS00141">
    <property type="entry name" value="ASP_PROTEASE"/>
    <property type="match status" value="1"/>
</dbReference>
<accession>A0A183F633</accession>
<accession>A0A3P7TGD4</accession>
<dbReference type="Proteomes" id="UP000050761">
    <property type="component" value="Unassembled WGS sequence"/>
</dbReference>
<evidence type="ECO:0000313" key="5">
    <source>
        <dbReference type="Proteomes" id="UP000050761"/>
    </source>
</evidence>
<dbReference type="SUPFAM" id="SSF50630">
    <property type="entry name" value="Acid proteases"/>
    <property type="match status" value="1"/>
</dbReference>
<keyword evidence="2" id="KW-0175">Coiled coil</keyword>